<dbReference type="Gene3D" id="1.25.40.10">
    <property type="entry name" value="Tetratricopeptide repeat domain"/>
    <property type="match status" value="2"/>
</dbReference>
<dbReference type="InterPro" id="IPR011990">
    <property type="entry name" value="TPR-like_helical_dom_sf"/>
</dbReference>
<dbReference type="PANTHER" id="PTHR12558:SF13">
    <property type="entry name" value="CELL DIVISION CYCLE PROTEIN 27 HOMOLOG"/>
    <property type="match status" value="1"/>
</dbReference>
<dbReference type="PROSITE" id="PS50005">
    <property type="entry name" value="TPR"/>
    <property type="match status" value="2"/>
</dbReference>
<dbReference type="EMBL" id="FQWQ01000004">
    <property type="protein sequence ID" value="SHH76296.1"/>
    <property type="molecule type" value="Genomic_DNA"/>
</dbReference>
<dbReference type="InterPro" id="IPR019734">
    <property type="entry name" value="TPR_rpt"/>
</dbReference>
<dbReference type="SMART" id="SM00028">
    <property type="entry name" value="TPR"/>
    <property type="match status" value="3"/>
</dbReference>
<dbReference type="Proteomes" id="UP000184212">
    <property type="component" value="Unassembled WGS sequence"/>
</dbReference>
<organism evidence="2 3">
    <name type="scientific">Chryseolinea serpens</name>
    <dbReference type="NCBI Taxonomy" id="947013"/>
    <lineage>
        <taxon>Bacteria</taxon>
        <taxon>Pseudomonadati</taxon>
        <taxon>Bacteroidota</taxon>
        <taxon>Cytophagia</taxon>
        <taxon>Cytophagales</taxon>
        <taxon>Fulvivirgaceae</taxon>
        <taxon>Chryseolinea</taxon>
    </lineage>
</organism>
<feature type="repeat" description="TPR" evidence="1">
    <location>
        <begin position="255"/>
        <end position="288"/>
    </location>
</feature>
<name>A0A1M5VM08_9BACT</name>
<feature type="repeat" description="TPR" evidence="1">
    <location>
        <begin position="118"/>
        <end position="151"/>
    </location>
</feature>
<dbReference type="Pfam" id="PF13429">
    <property type="entry name" value="TPR_15"/>
    <property type="match status" value="1"/>
</dbReference>
<gene>
    <name evidence="2" type="ORF">SAMN04488109_5213</name>
</gene>
<evidence type="ECO:0000256" key="1">
    <source>
        <dbReference type="PROSITE-ProRule" id="PRU00339"/>
    </source>
</evidence>
<dbReference type="SUPFAM" id="SSF48452">
    <property type="entry name" value="TPR-like"/>
    <property type="match status" value="1"/>
</dbReference>
<protein>
    <submittedName>
        <fullName evidence="2">Tetratricopeptide repeat-containing protein</fullName>
    </submittedName>
</protein>
<dbReference type="PANTHER" id="PTHR12558">
    <property type="entry name" value="CELL DIVISION CYCLE 16,23,27"/>
    <property type="match status" value="1"/>
</dbReference>
<sequence>MLATASVFAQKPVKPNLNKVLSSFKEGKLDEAKTMVDAATTYEKTMNDPKTYYYKGLVYAALDTTSNEAFKALDPNAFEAALDAFKKGDEMNGKGKEFFVQEANGLPVLKSQQIAVWANGYLNKGATLYQEEDLEGALKNFEKVQKITPGDTTAYFYAGFVSNAMENYDKAESNFKKYMELGGKSSDAYSVIININSGPRENKEEALRLVREAKAKFPKNTDFPKVEIGLLIDLKRIDEAKSGLESAVAKEPNNKILHFYLGYANANLNNNAEAKKNYEEALRIDPKYFEASFYLAKLMYTEAGNLKKEMSSLGISAADRKKKFEIDKVLVDKLKLALPYWENTEKLNPSDQEVLDVLYSIYRDLGMEDQTKRIEKRYKELGLEN</sequence>
<accession>A0A1M5VM08</accession>
<evidence type="ECO:0000313" key="2">
    <source>
        <dbReference type="EMBL" id="SHH76296.1"/>
    </source>
</evidence>
<proteinExistence type="predicted"/>
<keyword evidence="3" id="KW-1185">Reference proteome</keyword>
<reference evidence="2 3" key="1">
    <citation type="submission" date="2016-11" db="EMBL/GenBank/DDBJ databases">
        <authorList>
            <person name="Jaros S."/>
            <person name="Januszkiewicz K."/>
            <person name="Wedrychowicz H."/>
        </authorList>
    </citation>
    <scope>NUCLEOTIDE SEQUENCE [LARGE SCALE GENOMIC DNA]</scope>
    <source>
        <strain evidence="2 3">DSM 24574</strain>
    </source>
</reference>
<dbReference type="STRING" id="947013.SAMN04488109_5213"/>
<dbReference type="AlphaFoldDB" id="A0A1M5VM08"/>
<evidence type="ECO:0000313" key="3">
    <source>
        <dbReference type="Proteomes" id="UP000184212"/>
    </source>
</evidence>
<keyword evidence="1" id="KW-0802">TPR repeat</keyword>